<evidence type="ECO:0000313" key="2">
    <source>
        <dbReference type="Proteomes" id="UP001590950"/>
    </source>
</evidence>
<protein>
    <recommendedName>
        <fullName evidence="3">CSN8/PSMD8/EIF3K domain-containing protein</fullName>
    </recommendedName>
</protein>
<evidence type="ECO:0008006" key="3">
    <source>
        <dbReference type="Google" id="ProtNLM"/>
    </source>
</evidence>
<evidence type="ECO:0000313" key="1">
    <source>
        <dbReference type="EMBL" id="KAL2046267.1"/>
    </source>
</evidence>
<sequence>MSQPGAAEYRPPAGQRDRLRAVHSDPLEDIGLPSKGDDGLLDFQAQEEYYGRIFQRYEEFHLRAGSACGDALAETMGSLSLHGPTLNDLTLTKRSGIISSPETRLYPGSSNNPRERSIILMAMRKLREAVVASARKDLFAVRAYIYIIRATILEKHMESYHPALLHVLYRIHPVTALSDSEYSEFVGYYILDLACRQDNLSAAYEASIRFHYMDVKVSAVLKALVHGDWCAFWSIKDLMTTYQQGLLEWAEEGVRKRALDCLGKSYLTVEKEYLERVVRRSWEELVQGNSTQWHLNGNIITIRNMKRQ</sequence>
<organism evidence="1 2">
    <name type="scientific">Stereocaulon virgatum</name>
    <dbReference type="NCBI Taxonomy" id="373712"/>
    <lineage>
        <taxon>Eukaryota</taxon>
        <taxon>Fungi</taxon>
        <taxon>Dikarya</taxon>
        <taxon>Ascomycota</taxon>
        <taxon>Pezizomycotina</taxon>
        <taxon>Lecanoromycetes</taxon>
        <taxon>OSLEUM clade</taxon>
        <taxon>Lecanoromycetidae</taxon>
        <taxon>Lecanorales</taxon>
        <taxon>Lecanorineae</taxon>
        <taxon>Stereocaulaceae</taxon>
        <taxon>Stereocaulon</taxon>
    </lineage>
</organism>
<dbReference type="EMBL" id="JBEFKJ010000004">
    <property type="protein sequence ID" value="KAL2046267.1"/>
    <property type="molecule type" value="Genomic_DNA"/>
</dbReference>
<comment type="caution">
    <text evidence="1">The sequence shown here is derived from an EMBL/GenBank/DDBJ whole genome shotgun (WGS) entry which is preliminary data.</text>
</comment>
<keyword evidence="2" id="KW-1185">Reference proteome</keyword>
<reference evidence="1 2" key="1">
    <citation type="submission" date="2024-09" db="EMBL/GenBank/DDBJ databases">
        <title>Rethinking Asexuality: The Enigmatic Case of Functional Sexual Genes in Lepraria (Stereocaulaceae).</title>
        <authorList>
            <person name="Doellman M."/>
            <person name="Sun Y."/>
            <person name="Barcenas-Pena A."/>
            <person name="Lumbsch H.T."/>
            <person name="Grewe F."/>
        </authorList>
    </citation>
    <scope>NUCLEOTIDE SEQUENCE [LARGE SCALE GENOMIC DNA]</scope>
    <source>
        <strain evidence="1 2">Mercado 3170</strain>
    </source>
</reference>
<name>A0ABR4AKG5_9LECA</name>
<proteinExistence type="predicted"/>
<dbReference type="PANTHER" id="PTHR39398:SF1">
    <property type="entry name" value="CSN8_PSMD8_EIF3K DOMAIN-CONTAINING PROTEIN"/>
    <property type="match status" value="1"/>
</dbReference>
<accession>A0ABR4AKG5</accession>
<gene>
    <name evidence="1" type="ORF">N7G274_001714</name>
</gene>
<dbReference type="PANTHER" id="PTHR39398">
    <property type="entry name" value="YALI0F14311P"/>
    <property type="match status" value="1"/>
</dbReference>
<dbReference type="Proteomes" id="UP001590950">
    <property type="component" value="Unassembled WGS sequence"/>
</dbReference>